<dbReference type="SUPFAM" id="SSF143100">
    <property type="entry name" value="TTHA1013/TTHA0281-like"/>
    <property type="match status" value="1"/>
</dbReference>
<evidence type="ECO:0000313" key="1">
    <source>
        <dbReference type="EMBL" id="ADT85195.1"/>
    </source>
</evidence>
<sequence length="52" mass="5883">MSQGETKEEALRNIKEAIGLYLEVLEKDFEKITLHLIGGGNFALRGKFKKSM</sequence>
<dbReference type="eggNOG" id="arCOG02411">
    <property type="taxonomic scope" value="Archaea"/>
</dbReference>
<evidence type="ECO:0008006" key="3">
    <source>
        <dbReference type="Google" id="ProtNLM"/>
    </source>
</evidence>
<dbReference type="InterPro" id="IPR035069">
    <property type="entry name" value="TTHA1013/TTHA0281-like"/>
</dbReference>
<keyword evidence="2" id="KW-1185">Reference proteome</keyword>
<reference evidence="1 2" key="1">
    <citation type="journal article" date="2011" name="J. Bacteriol.">
        <title>Complete genome sequence of the hyperthermophilic, piezophilic, heterotrophic, and carboxydotrophic archaeon Thermococcus barophilus MP.</title>
        <authorList>
            <person name="Vannier P."/>
            <person name="Marteinsson V.T."/>
            <person name="Fridjonsson O.H."/>
            <person name="Oger P."/>
            <person name="Jebbar M."/>
        </authorList>
    </citation>
    <scope>NUCLEOTIDE SEQUENCE [LARGE SCALE GENOMIC DNA]</scope>
    <source>
        <strain evidence="2">DSM 11836 / MP</strain>
    </source>
</reference>
<accession>F0LN56</accession>
<dbReference type="EMBL" id="CP002373">
    <property type="protein sequence ID" value="ADT85195.1"/>
    <property type="molecule type" value="Genomic_DNA"/>
</dbReference>
<name>F0LN56_THEBM</name>
<dbReference type="OrthoDB" id="133743at2157"/>
<gene>
    <name evidence="1" type="ordered locus">TERMP_02222</name>
</gene>
<dbReference type="PATRIC" id="fig|391623.17.peg.2216"/>
<dbReference type="KEGG" id="tba:TERMP_02222"/>
<organism evidence="1 2">
    <name type="scientific">Thermococcus barophilus (strain DSM 11836 / MP)</name>
    <dbReference type="NCBI Taxonomy" id="391623"/>
    <lineage>
        <taxon>Archaea</taxon>
        <taxon>Methanobacteriati</taxon>
        <taxon>Methanobacteriota</taxon>
        <taxon>Thermococci</taxon>
        <taxon>Thermococcales</taxon>
        <taxon>Thermococcaceae</taxon>
        <taxon>Thermococcus</taxon>
    </lineage>
</organism>
<proteinExistence type="predicted"/>
<dbReference type="Gene3D" id="3.30.160.250">
    <property type="match status" value="1"/>
</dbReference>
<protein>
    <recommendedName>
        <fullName evidence="3">HicB-like antitoxin of toxin-antitoxin system domain-containing protein</fullName>
    </recommendedName>
</protein>
<dbReference type="Proteomes" id="UP000007478">
    <property type="component" value="Plasmid pTBMP1"/>
</dbReference>
<dbReference type="HOGENOM" id="CLU_3075545_0_0_2"/>
<evidence type="ECO:0000313" key="2">
    <source>
        <dbReference type="Proteomes" id="UP000007478"/>
    </source>
</evidence>
<dbReference type="AlphaFoldDB" id="F0LN56"/>
<geneLocation type="plasmid" evidence="1 2">
    <name>pTBMP1</name>
</geneLocation>
<keyword evidence="1" id="KW-0614">Plasmid</keyword>